<dbReference type="EMBL" id="JAVRJZ010000004">
    <property type="protein sequence ID" value="KAK2723509.1"/>
    <property type="molecule type" value="Genomic_DNA"/>
</dbReference>
<keyword evidence="2" id="KW-0472">Membrane</keyword>
<keyword evidence="5" id="KW-1185">Reference proteome</keyword>
<evidence type="ECO:0000256" key="2">
    <source>
        <dbReference type="SAM" id="Phobius"/>
    </source>
</evidence>
<accession>A0AA88LEH7</accession>
<dbReference type="Pfam" id="PF15035">
    <property type="entry name" value="Rootletin"/>
    <property type="match status" value="1"/>
</dbReference>
<dbReference type="Gene3D" id="1.10.287.1490">
    <property type="match status" value="1"/>
</dbReference>
<comment type="caution">
    <text evidence="4">The sequence shown here is derived from an EMBL/GenBank/DDBJ whole genome shotgun (WGS) entry which is preliminary data.</text>
</comment>
<dbReference type="InterPro" id="IPR055167">
    <property type="entry name" value="Rootletin-like_CC"/>
</dbReference>
<feature type="domain" description="Rootletin-like coiled-coil" evidence="3">
    <location>
        <begin position="59"/>
        <end position="177"/>
    </location>
</feature>
<evidence type="ECO:0000313" key="4">
    <source>
        <dbReference type="EMBL" id="KAK2723509.1"/>
    </source>
</evidence>
<gene>
    <name evidence="4" type="ORF">QYM36_001993</name>
</gene>
<keyword evidence="2" id="KW-1133">Transmembrane helix</keyword>
<reference evidence="4" key="1">
    <citation type="submission" date="2023-07" db="EMBL/GenBank/DDBJ databases">
        <title>Chromosome-level genome assembly of Artemia franciscana.</title>
        <authorList>
            <person name="Jo E."/>
        </authorList>
    </citation>
    <scope>NUCLEOTIDE SEQUENCE</scope>
    <source>
        <tissue evidence="4">Whole body</tissue>
    </source>
</reference>
<dbReference type="AlphaFoldDB" id="A0AA88LEH7"/>
<name>A0AA88LEH7_ARTSF</name>
<protein>
    <recommendedName>
        <fullName evidence="3">Rootletin-like coiled-coil domain-containing protein</fullName>
    </recommendedName>
</protein>
<evidence type="ECO:0000256" key="1">
    <source>
        <dbReference type="ARBA" id="ARBA00023054"/>
    </source>
</evidence>
<keyword evidence="2" id="KW-0812">Transmembrane</keyword>
<organism evidence="4 5">
    <name type="scientific">Artemia franciscana</name>
    <name type="common">Brine shrimp</name>
    <name type="synonym">Artemia sanfranciscana</name>
    <dbReference type="NCBI Taxonomy" id="6661"/>
    <lineage>
        <taxon>Eukaryota</taxon>
        <taxon>Metazoa</taxon>
        <taxon>Ecdysozoa</taxon>
        <taxon>Arthropoda</taxon>
        <taxon>Crustacea</taxon>
        <taxon>Branchiopoda</taxon>
        <taxon>Anostraca</taxon>
        <taxon>Artemiidae</taxon>
        <taxon>Artemia</taxon>
    </lineage>
</organism>
<evidence type="ECO:0000313" key="5">
    <source>
        <dbReference type="Proteomes" id="UP001187531"/>
    </source>
</evidence>
<keyword evidence="1" id="KW-0175">Coiled coil</keyword>
<feature type="transmembrane region" description="Helical" evidence="2">
    <location>
        <begin position="215"/>
        <end position="233"/>
    </location>
</feature>
<sequence length="238" mass="27453">MQDLKSYAFKCQEVLHRGSDLLRSLVSYDLPGETHIHRDSVFTLPRYIATFEEERCALKTRIAAYRDSAQNQNKLVYNLQKKLVEYKSRITELETSLEGRDGRSKCSEVHQISQMLEQEQSRVTSLVSMNSALREQLSKSQASNTFLSMELEKLTAEWQETKKLLNAHDMETKIEDKIGSNFAFFLTATDDSNIITDYQSFEGYKRLLPKADRAFPFYLNLLLEVLLSLLLLIKSPPP</sequence>
<proteinExistence type="predicted"/>
<evidence type="ECO:0000259" key="3">
    <source>
        <dbReference type="Pfam" id="PF15035"/>
    </source>
</evidence>
<dbReference type="Proteomes" id="UP001187531">
    <property type="component" value="Unassembled WGS sequence"/>
</dbReference>